<evidence type="ECO:0000313" key="2">
    <source>
        <dbReference type="Proteomes" id="UP000184497"/>
    </source>
</evidence>
<reference evidence="2" key="1">
    <citation type="submission" date="2016-11" db="EMBL/GenBank/DDBJ databases">
        <authorList>
            <person name="Varghese N."/>
            <person name="Submissions S."/>
        </authorList>
    </citation>
    <scope>NUCLEOTIDE SEQUENCE [LARGE SCALE GENOMIC DNA]</scope>
    <source>
        <strain evidence="2">CGMCC 1.10835</strain>
    </source>
</reference>
<evidence type="ECO:0008006" key="3">
    <source>
        <dbReference type="Google" id="ProtNLM"/>
    </source>
</evidence>
<evidence type="ECO:0000313" key="1">
    <source>
        <dbReference type="EMBL" id="SHK86490.1"/>
    </source>
</evidence>
<dbReference type="OrthoDB" id="1865at2"/>
<sequence length="326" mass="35893">MATNRASPAPVIWLLTDNKPGHRNQLKGLGNRLRVKAGASLFWIDAHDTSVPLWRALLAIPPALDKALPHPDLIIAAGTSTHRLLLSLRRLRNAKTLVIMKPGFPRTWINGSIIPAHDGIAQSRDTLITEGVINTVTPLARITDKPEALLLLGGPSPHFDWDDDVVFGQVTNLIGEYPQWRWTISGSRRTPDALRARLDELSGPRITVADPDRTHEDWLSHHVAASRAIWVTPDSMSMVCEAATSGVPTGLFQLSERSDSRVVSGVQRLLKAGYVARWSDHAAVMGGKTGHETSLWEADRAADWVIHRWFSPGSGKMKKGQKRTTT</sequence>
<organism evidence="1 2">
    <name type="scientific">Marinobacter antarcticus</name>
    <dbReference type="NCBI Taxonomy" id="564117"/>
    <lineage>
        <taxon>Bacteria</taxon>
        <taxon>Pseudomonadati</taxon>
        <taxon>Pseudomonadota</taxon>
        <taxon>Gammaproteobacteria</taxon>
        <taxon>Pseudomonadales</taxon>
        <taxon>Marinobacteraceae</taxon>
        <taxon>Marinobacter</taxon>
    </lineage>
</organism>
<dbReference type="SUPFAM" id="SSF53756">
    <property type="entry name" value="UDP-Glycosyltransferase/glycogen phosphorylase"/>
    <property type="match status" value="1"/>
</dbReference>
<dbReference type="AlphaFoldDB" id="A0A1M6VYD4"/>
<dbReference type="Proteomes" id="UP000184497">
    <property type="component" value="Unassembled WGS sequence"/>
</dbReference>
<dbReference type="InterPro" id="IPR009367">
    <property type="entry name" value="Elm1-like"/>
</dbReference>
<dbReference type="EMBL" id="FRAQ01000005">
    <property type="protein sequence ID" value="SHK86490.1"/>
    <property type="molecule type" value="Genomic_DNA"/>
</dbReference>
<name>A0A1M6VYD4_9GAMM</name>
<gene>
    <name evidence="1" type="ORF">SAMN05216369_3411</name>
</gene>
<accession>A0A1M6VYD4</accession>
<protein>
    <recommendedName>
        <fullName evidence="3">Fission protein ELM1</fullName>
    </recommendedName>
</protein>
<dbReference type="STRING" id="564117.SAMN05216369_3411"/>
<dbReference type="Pfam" id="PF06258">
    <property type="entry name" value="Mito_fiss_Elm1"/>
    <property type="match status" value="1"/>
</dbReference>
<keyword evidence="2" id="KW-1185">Reference proteome</keyword>
<dbReference type="RefSeq" id="WP_072799678.1">
    <property type="nucleotide sequence ID" value="NZ_FRAQ01000005.1"/>
</dbReference>
<proteinExistence type="predicted"/>